<keyword evidence="2" id="KW-1185">Reference proteome</keyword>
<name>A0AAV3RKS6_LITER</name>
<dbReference type="AlphaFoldDB" id="A0AAV3RKS6"/>
<evidence type="ECO:0000313" key="1">
    <source>
        <dbReference type="EMBL" id="GAA0175760.1"/>
    </source>
</evidence>
<gene>
    <name evidence="1" type="ORF">LIER_28874</name>
</gene>
<protein>
    <recommendedName>
        <fullName evidence="3">Integrase zinc-binding domain-containing protein</fullName>
    </recommendedName>
</protein>
<proteinExistence type="predicted"/>
<evidence type="ECO:0008006" key="3">
    <source>
        <dbReference type="Google" id="ProtNLM"/>
    </source>
</evidence>
<accession>A0AAV3RKS6</accession>
<evidence type="ECO:0000313" key="2">
    <source>
        <dbReference type="Proteomes" id="UP001454036"/>
    </source>
</evidence>
<dbReference type="Proteomes" id="UP001454036">
    <property type="component" value="Unassembled WGS sequence"/>
</dbReference>
<reference evidence="1 2" key="1">
    <citation type="submission" date="2024-01" db="EMBL/GenBank/DDBJ databases">
        <title>The complete chloroplast genome sequence of Lithospermum erythrorhizon: insights into the phylogenetic relationship among Boraginaceae species and the maternal lineages of purple gromwells.</title>
        <authorList>
            <person name="Okada T."/>
            <person name="Watanabe K."/>
        </authorList>
    </citation>
    <scope>NUCLEOTIDE SEQUENCE [LARGE SCALE GENOMIC DNA]</scope>
</reference>
<sequence>MHGGMYGSHINSMALTQRILQSGIFWPSVAKDAQDHVRKYDSCQRHASILHLPPHEMISMLCPIPFRGHPGARGAGHRQWDTIHGREDCKPMLGTVYRTADDFRIIPPG</sequence>
<comment type="caution">
    <text evidence="1">The sequence shown here is derived from an EMBL/GenBank/DDBJ whole genome shotgun (WGS) entry which is preliminary data.</text>
</comment>
<organism evidence="1 2">
    <name type="scientific">Lithospermum erythrorhizon</name>
    <name type="common">Purple gromwell</name>
    <name type="synonym">Lithospermum officinale var. erythrorhizon</name>
    <dbReference type="NCBI Taxonomy" id="34254"/>
    <lineage>
        <taxon>Eukaryota</taxon>
        <taxon>Viridiplantae</taxon>
        <taxon>Streptophyta</taxon>
        <taxon>Embryophyta</taxon>
        <taxon>Tracheophyta</taxon>
        <taxon>Spermatophyta</taxon>
        <taxon>Magnoliopsida</taxon>
        <taxon>eudicotyledons</taxon>
        <taxon>Gunneridae</taxon>
        <taxon>Pentapetalae</taxon>
        <taxon>asterids</taxon>
        <taxon>lamiids</taxon>
        <taxon>Boraginales</taxon>
        <taxon>Boraginaceae</taxon>
        <taxon>Boraginoideae</taxon>
        <taxon>Lithospermeae</taxon>
        <taxon>Lithospermum</taxon>
    </lineage>
</organism>
<dbReference type="Gene3D" id="1.10.340.70">
    <property type="match status" value="1"/>
</dbReference>
<dbReference type="EMBL" id="BAABME010009767">
    <property type="protein sequence ID" value="GAA0175760.1"/>
    <property type="molecule type" value="Genomic_DNA"/>
</dbReference>